<comment type="caution">
    <text evidence="1">The sequence shown here is derived from an EMBL/GenBank/DDBJ whole genome shotgun (WGS) entry which is preliminary data.</text>
</comment>
<gene>
    <name evidence="1" type="ORF">IKC_00018</name>
</gene>
<dbReference type="Proteomes" id="UP000014028">
    <property type="component" value="Unassembled WGS sequence"/>
</dbReference>
<evidence type="ECO:0000313" key="1">
    <source>
        <dbReference type="EMBL" id="EOQ07789.1"/>
    </source>
</evidence>
<dbReference type="EMBL" id="AHFK01000061">
    <property type="protein sequence ID" value="EOQ07789.1"/>
    <property type="molecule type" value="Genomic_DNA"/>
</dbReference>
<dbReference type="AlphaFoldDB" id="A0A9W5R4U5"/>
<name>A0A9W5R4U5_BACCE</name>
<proteinExistence type="predicted"/>
<sequence>MSERVKKREDLIGDTGVIIRTFKVIDAREGIHGVDVRVCDSDGEEYWTSLENVELDSGVTK</sequence>
<evidence type="ECO:0000313" key="2">
    <source>
        <dbReference type="Proteomes" id="UP000014028"/>
    </source>
</evidence>
<protein>
    <submittedName>
        <fullName evidence="1">Uncharacterized protein</fullName>
    </submittedName>
</protein>
<accession>A0A9W5R4U5</accession>
<reference evidence="1 2" key="1">
    <citation type="submission" date="2012-12" db="EMBL/GenBank/DDBJ databases">
        <title>The Genome Sequence of Bacillus cereus VD184.</title>
        <authorList>
            <consortium name="The Broad Institute Genome Sequencing Platform"/>
            <consortium name="The Broad Institute Genome Sequencing Center for Infectious Disease"/>
            <person name="Feldgarden M."/>
            <person name="Van der Auwera G.A."/>
            <person name="Mahillon J."/>
            <person name="Duprez V."/>
            <person name="Timmery S."/>
            <person name="Mattelet C."/>
            <person name="Dierick K."/>
            <person name="Sun M."/>
            <person name="Yu Z."/>
            <person name="Zhu L."/>
            <person name="Hu X."/>
            <person name="Shank E.B."/>
            <person name="Swiecicka I."/>
            <person name="Hansen B.M."/>
            <person name="Andrup L."/>
            <person name="Walker B."/>
            <person name="Young S.K."/>
            <person name="Zeng Q."/>
            <person name="Gargeya S."/>
            <person name="Fitzgerald M."/>
            <person name="Haas B."/>
            <person name="Abouelleil A."/>
            <person name="Alvarado L."/>
            <person name="Arachchi H.M."/>
            <person name="Berlin A.M."/>
            <person name="Chapman S.B."/>
            <person name="Dewar J."/>
            <person name="Goldberg J."/>
            <person name="Griggs A."/>
            <person name="Gujja S."/>
            <person name="Hansen M."/>
            <person name="Howarth C."/>
            <person name="Imamovic A."/>
            <person name="Larimer J."/>
            <person name="McCowan C."/>
            <person name="Murphy C."/>
            <person name="Neiman D."/>
            <person name="Pearson M."/>
            <person name="Priest M."/>
            <person name="Roberts A."/>
            <person name="Saif S."/>
            <person name="Shea T."/>
            <person name="Sisk P."/>
            <person name="Sykes S."/>
            <person name="Wortman J."/>
            <person name="Nusbaum C."/>
            <person name="Birren B."/>
        </authorList>
    </citation>
    <scope>NUCLEOTIDE SEQUENCE [LARGE SCALE GENOMIC DNA]</scope>
    <source>
        <strain evidence="1 2">VD184</strain>
    </source>
</reference>
<organism evidence="1 2">
    <name type="scientific">Bacillus cereus VD184</name>
    <dbReference type="NCBI Taxonomy" id="1053242"/>
    <lineage>
        <taxon>Bacteria</taxon>
        <taxon>Bacillati</taxon>
        <taxon>Bacillota</taxon>
        <taxon>Bacilli</taxon>
        <taxon>Bacillales</taxon>
        <taxon>Bacillaceae</taxon>
        <taxon>Bacillus</taxon>
        <taxon>Bacillus cereus group</taxon>
    </lineage>
</organism>
<dbReference type="RefSeq" id="WP_016123181.1">
    <property type="nucleotide sequence ID" value="NZ_KB976835.1"/>
</dbReference>